<evidence type="ECO:0000259" key="3">
    <source>
        <dbReference type="Pfam" id="PF01370"/>
    </source>
</evidence>
<comment type="similarity">
    <text evidence="1">Belongs to the NAD(P)-dependent epimerase/dehydratase family.</text>
</comment>
<dbReference type="InterPro" id="IPR001509">
    <property type="entry name" value="Epimerase_deHydtase"/>
</dbReference>
<dbReference type="AlphaFoldDB" id="A0AAW1QZY5"/>
<dbReference type="Proteomes" id="UP001445335">
    <property type="component" value="Unassembled WGS sequence"/>
</dbReference>
<evidence type="ECO:0000313" key="5">
    <source>
        <dbReference type="Proteomes" id="UP001445335"/>
    </source>
</evidence>
<sequence length="246" mass="25944">MLAKSGVGAHLFDPDDLRFLSAAALQELAASTHILSTIAPNADFDQDPVLLGHAGDLAGLVAAGSVRWAGYVSSTGVYGDWGGAWVDERSELRAAAGKGAARRRAEAAWLALHAEHDLPLHIFRLGGIYGPGRSALNAAAAQAQLGSERASQQRRARQRYTARCHVADVCAALAASMAAPCPGSIYNVADDDPASRAEHRTRARGALEEKRVSNTKLKRELGVRLIFPTYREGLAAIAAGDLAPFA</sequence>
<protein>
    <recommendedName>
        <fullName evidence="3">NAD-dependent epimerase/dehydratase domain-containing protein</fullName>
    </recommendedName>
</protein>
<dbReference type="EMBL" id="JALJOU010000062">
    <property type="protein sequence ID" value="KAK9826808.1"/>
    <property type="molecule type" value="Genomic_DNA"/>
</dbReference>
<accession>A0AAW1QZY5</accession>
<proteinExistence type="inferred from homology"/>
<evidence type="ECO:0000256" key="2">
    <source>
        <dbReference type="ARBA" id="ARBA00023027"/>
    </source>
</evidence>
<dbReference type="PANTHER" id="PTHR43574">
    <property type="entry name" value="EPIMERASE-RELATED"/>
    <property type="match status" value="1"/>
</dbReference>
<feature type="domain" description="NAD-dependent epimerase/dehydratase" evidence="3">
    <location>
        <begin position="71"/>
        <end position="189"/>
    </location>
</feature>
<keyword evidence="5" id="KW-1185">Reference proteome</keyword>
<dbReference type="SUPFAM" id="SSF51735">
    <property type="entry name" value="NAD(P)-binding Rossmann-fold domains"/>
    <property type="match status" value="1"/>
</dbReference>
<organism evidence="4 5">
    <name type="scientific">Elliptochloris bilobata</name>
    <dbReference type="NCBI Taxonomy" id="381761"/>
    <lineage>
        <taxon>Eukaryota</taxon>
        <taxon>Viridiplantae</taxon>
        <taxon>Chlorophyta</taxon>
        <taxon>core chlorophytes</taxon>
        <taxon>Trebouxiophyceae</taxon>
        <taxon>Trebouxiophyceae incertae sedis</taxon>
        <taxon>Elliptochloris clade</taxon>
        <taxon>Elliptochloris</taxon>
    </lineage>
</organism>
<evidence type="ECO:0000313" key="4">
    <source>
        <dbReference type="EMBL" id="KAK9826808.1"/>
    </source>
</evidence>
<gene>
    <name evidence="4" type="ORF">WJX81_002893</name>
</gene>
<evidence type="ECO:0000256" key="1">
    <source>
        <dbReference type="ARBA" id="ARBA00007637"/>
    </source>
</evidence>
<dbReference type="Pfam" id="PF01370">
    <property type="entry name" value="Epimerase"/>
    <property type="match status" value="1"/>
</dbReference>
<reference evidence="4 5" key="1">
    <citation type="journal article" date="2024" name="Nat. Commun.">
        <title>Phylogenomics reveals the evolutionary origins of lichenization in chlorophyte algae.</title>
        <authorList>
            <person name="Puginier C."/>
            <person name="Libourel C."/>
            <person name="Otte J."/>
            <person name="Skaloud P."/>
            <person name="Haon M."/>
            <person name="Grisel S."/>
            <person name="Petersen M."/>
            <person name="Berrin J.G."/>
            <person name="Delaux P.M."/>
            <person name="Dal Grande F."/>
            <person name="Keller J."/>
        </authorList>
    </citation>
    <scope>NUCLEOTIDE SEQUENCE [LARGE SCALE GENOMIC DNA]</scope>
    <source>
        <strain evidence="4 5">SAG 245.80</strain>
    </source>
</reference>
<keyword evidence="2" id="KW-0520">NAD</keyword>
<dbReference type="InterPro" id="IPR036291">
    <property type="entry name" value="NAD(P)-bd_dom_sf"/>
</dbReference>
<dbReference type="Gene3D" id="3.40.50.720">
    <property type="entry name" value="NAD(P)-binding Rossmann-like Domain"/>
    <property type="match status" value="1"/>
</dbReference>
<comment type="caution">
    <text evidence="4">The sequence shown here is derived from an EMBL/GenBank/DDBJ whole genome shotgun (WGS) entry which is preliminary data.</text>
</comment>
<name>A0AAW1QZY5_9CHLO</name>